<evidence type="ECO:0000256" key="2">
    <source>
        <dbReference type="SAM" id="MobiDB-lite"/>
    </source>
</evidence>
<gene>
    <name evidence="3" type="ORF">AT9943_LOCUS2188</name>
</gene>
<evidence type="ECO:0000313" key="3">
    <source>
        <dbReference type="EMBL" id="CAD5313701.1"/>
    </source>
</evidence>
<evidence type="ECO:0000313" key="4">
    <source>
        <dbReference type="Proteomes" id="UP000516314"/>
    </source>
</evidence>
<dbReference type="Proteomes" id="UP000516314">
    <property type="component" value="Chromosome 1"/>
</dbReference>
<proteinExistence type="inferred from homology"/>
<sequence>MSEGKTSGATSTGNLSTKIFASKVSKTPPGASTRTSVLAGNAHETCNMADQQILRHHQQNPQNCEYVITSGAQKKVEEYEAEDAETMELTAEQEKGKLADPFYRLEHQEVDLQKKKAAEPFLVRLQRVSDARHADGTQKTCSRRRGCFKEAIKAASNVKSKTKFDKNRKDKRALIHASSIFPESDYSVSSSSKRRMELEGKRRKITAASASNLLRGGFKASALSKTPSTSKCNEAVVLTTVLEMNQCKKQ</sequence>
<feature type="compositionally biased region" description="Polar residues" evidence="2">
    <location>
        <begin position="1"/>
        <end position="19"/>
    </location>
</feature>
<feature type="region of interest" description="Disordered" evidence="2">
    <location>
        <begin position="1"/>
        <end position="35"/>
    </location>
</feature>
<dbReference type="GO" id="GO:0000398">
    <property type="term" value="P:mRNA splicing, via spliceosome"/>
    <property type="evidence" value="ECO:0007669"/>
    <property type="project" value="InterPro"/>
</dbReference>
<dbReference type="InterPro" id="IPR007590">
    <property type="entry name" value="Saf4/Yju2"/>
</dbReference>
<comment type="similarity">
    <text evidence="1">Belongs to the CWC16 family.</text>
</comment>
<name>A0A7G2DXB7_ARATH</name>
<organism evidence="3 4">
    <name type="scientific">Arabidopsis thaliana</name>
    <name type="common">Mouse-ear cress</name>
    <dbReference type="NCBI Taxonomy" id="3702"/>
    <lineage>
        <taxon>Eukaryota</taxon>
        <taxon>Viridiplantae</taxon>
        <taxon>Streptophyta</taxon>
        <taxon>Embryophyta</taxon>
        <taxon>Tracheophyta</taxon>
        <taxon>Spermatophyta</taxon>
        <taxon>Magnoliopsida</taxon>
        <taxon>eudicotyledons</taxon>
        <taxon>Gunneridae</taxon>
        <taxon>Pentapetalae</taxon>
        <taxon>rosids</taxon>
        <taxon>malvids</taxon>
        <taxon>Brassicales</taxon>
        <taxon>Brassicaceae</taxon>
        <taxon>Camelineae</taxon>
        <taxon>Arabidopsis</taxon>
    </lineage>
</organism>
<dbReference type="AlphaFoldDB" id="A0A7G2DXB7"/>
<protein>
    <submittedName>
        <fullName evidence="3">(thale cress) hypothetical protein</fullName>
    </submittedName>
</protein>
<dbReference type="Pfam" id="PF04502">
    <property type="entry name" value="Saf4_Yju2"/>
    <property type="match status" value="1"/>
</dbReference>
<accession>A0A7G2DXB7</accession>
<dbReference type="EMBL" id="LR881466">
    <property type="protein sequence ID" value="CAD5313701.1"/>
    <property type="molecule type" value="Genomic_DNA"/>
</dbReference>
<evidence type="ECO:0000256" key="1">
    <source>
        <dbReference type="ARBA" id="ARBA00005595"/>
    </source>
</evidence>
<dbReference type="PANTHER" id="PTHR12111:SF2">
    <property type="entry name" value="SPLICING FACTOR YJU2B-RELATED"/>
    <property type="match status" value="1"/>
</dbReference>
<dbReference type="PANTHER" id="PTHR12111">
    <property type="entry name" value="SPLICING FACTOR YJU2"/>
    <property type="match status" value="1"/>
</dbReference>
<reference evidence="3 4" key="1">
    <citation type="submission" date="2020-09" db="EMBL/GenBank/DDBJ databases">
        <authorList>
            <person name="Ashkenazy H."/>
        </authorList>
    </citation>
    <scope>NUCLEOTIDE SEQUENCE [LARGE SCALE GENOMIC DNA]</scope>
    <source>
        <strain evidence="4">cv. Cdm-0</strain>
    </source>
</reference>